<keyword evidence="3" id="KW-1185">Reference proteome</keyword>
<dbReference type="Pfam" id="PF00239">
    <property type="entry name" value="Resolvase"/>
    <property type="match status" value="1"/>
</dbReference>
<protein>
    <submittedName>
        <fullName evidence="2">Resolvase</fullName>
    </submittedName>
</protein>
<gene>
    <name evidence="2" type="ORF">JZO67_003563</name>
</gene>
<dbReference type="SUPFAM" id="SSF53041">
    <property type="entry name" value="Resolvase-like"/>
    <property type="match status" value="1"/>
</dbReference>
<evidence type="ECO:0000259" key="1">
    <source>
        <dbReference type="PROSITE" id="PS51736"/>
    </source>
</evidence>
<reference evidence="2 3" key="1">
    <citation type="submission" date="2024-02" db="EMBL/GenBank/DDBJ databases">
        <title>The Genome Sequence of Enterococcus sp. DIV0159.</title>
        <authorList>
            <person name="Earl A."/>
            <person name="Manson A."/>
            <person name="Gilmore M."/>
            <person name="Sanders J."/>
            <person name="Shea T."/>
            <person name="Howe W."/>
            <person name="Livny J."/>
            <person name="Cuomo C."/>
            <person name="Neafsey D."/>
            <person name="Birren B."/>
        </authorList>
    </citation>
    <scope>NUCLEOTIDE SEQUENCE [LARGE SCALE GENOMIC DNA]</scope>
    <source>
        <strain evidence="2 3">665A</strain>
    </source>
</reference>
<name>A0ABV0EUZ3_9ENTE</name>
<dbReference type="InterPro" id="IPR006119">
    <property type="entry name" value="Resolv_N"/>
</dbReference>
<sequence length="79" mass="8863">MSGVKSTRSGLETAIDFVRSEDTSVVWRLDRPGRKMEDLISIVNRVNECEVAFHSLQENIPMDESSSTGQLMTSCSQRL</sequence>
<dbReference type="Proteomes" id="UP000664357">
    <property type="component" value="Unassembled WGS sequence"/>
</dbReference>
<evidence type="ECO:0000313" key="2">
    <source>
        <dbReference type="EMBL" id="MEO1771582.1"/>
    </source>
</evidence>
<evidence type="ECO:0000313" key="3">
    <source>
        <dbReference type="Proteomes" id="UP000664357"/>
    </source>
</evidence>
<dbReference type="Gene3D" id="3.40.50.1390">
    <property type="entry name" value="Resolvase, N-terminal catalytic domain"/>
    <property type="match status" value="1"/>
</dbReference>
<dbReference type="PROSITE" id="PS51736">
    <property type="entry name" value="RECOMBINASES_3"/>
    <property type="match status" value="1"/>
</dbReference>
<dbReference type="InterPro" id="IPR036162">
    <property type="entry name" value="Resolvase-like_N_sf"/>
</dbReference>
<comment type="caution">
    <text evidence="2">The sequence shown here is derived from an EMBL/GenBank/DDBJ whole genome shotgun (WGS) entry which is preliminary data.</text>
</comment>
<dbReference type="EMBL" id="JAFREL020000003">
    <property type="protein sequence ID" value="MEO1771582.1"/>
    <property type="molecule type" value="Genomic_DNA"/>
</dbReference>
<proteinExistence type="predicted"/>
<feature type="domain" description="Resolvase/invertase-type recombinase catalytic" evidence="1">
    <location>
        <begin position="1"/>
        <end position="79"/>
    </location>
</feature>
<organism evidence="2 3">
    <name type="scientific">Candidatus Enterococcus ferrettii</name>
    <dbReference type="NCBI Taxonomy" id="2815324"/>
    <lineage>
        <taxon>Bacteria</taxon>
        <taxon>Bacillati</taxon>
        <taxon>Bacillota</taxon>
        <taxon>Bacilli</taxon>
        <taxon>Lactobacillales</taxon>
        <taxon>Enterococcaceae</taxon>
        <taxon>Enterococcus</taxon>
    </lineage>
</organism>
<accession>A0ABV0EUZ3</accession>